<dbReference type="PROSITE" id="PS00178">
    <property type="entry name" value="AA_TRNA_LIGASE_I"/>
    <property type="match status" value="1"/>
</dbReference>
<comment type="subcellular location">
    <subcellularLocation>
        <location evidence="1 10">Cytoplasm</location>
    </subcellularLocation>
</comment>
<dbReference type="Pfam" id="PF03485">
    <property type="entry name" value="Arg_tRNA_synt_N"/>
    <property type="match status" value="1"/>
</dbReference>
<dbReference type="GO" id="GO:0006420">
    <property type="term" value="P:arginyl-tRNA aminoacylation"/>
    <property type="evidence" value="ECO:0007669"/>
    <property type="project" value="UniProtKB-UniRule"/>
</dbReference>
<dbReference type="Proteomes" id="UP000186309">
    <property type="component" value="Chromosome"/>
</dbReference>
<dbReference type="CDD" id="cd07956">
    <property type="entry name" value="Anticodon_Ia_Arg"/>
    <property type="match status" value="1"/>
</dbReference>
<comment type="subunit">
    <text evidence="10">Monomer.</text>
</comment>
<dbReference type="Gene3D" id="1.10.730.10">
    <property type="entry name" value="Isoleucyl-tRNA Synthetase, Domain 1"/>
    <property type="match status" value="1"/>
</dbReference>
<dbReference type="KEGG" id="pbor:BSF38_04922"/>
<dbReference type="Pfam" id="PF05746">
    <property type="entry name" value="DALR_1"/>
    <property type="match status" value="1"/>
</dbReference>
<dbReference type="InterPro" id="IPR005148">
    <property type="entry name" value="Arg-tRNA-synth_N"/>
</dbReference>
<dbReference type="SUPFAM" id="SSF55190">
    <property type="entry name" value="Arginyl-tRNA synthetase (ArgRS), N-terminal 'additional' domain"/>
    <property type="match status" value="1"/>
</dbReference>
<keyword evidence="15" id="KW-1185">Reference proteome</keyword>
<protein>
    <recommendedName>
        <fullName evidence="10">Arginine--tRNA ligase</fullName>
        <ecNumber evidence="10">6.1.1.19</ecNumber>
    </recommendedName>
    <alternativeName>
        <fullName evidence="10">Arginyl-tRNA synthetase</fullName>
        <shortName evidence="10">ArgRS</shortName>
    </alternativeName>
</protein>
<proteinExistence type="inferred from homology"/>
<evidence type="ECO:0000256" key="5">
    <source>
        <dbReference type="ARBA" id="ARBA00022741"/>
    </source>
</evidence>
<gene>
    <name evidence="10 14" type="primary">argS</name>
    <name evidence="14" type="ORF">BSF38_04922</name>
</gene>
<evidence type="ECO:0000259" key="12">
    <source>
        <dbReference type="SMART" id="SM00836"/>
    </source>
</evidence>
<dbReference type="InterPro" id="IPR036695">
    <property type="entry name" value="Arg-tRNA-synth_N_sf"/>
</dbReference>
<dbReference type="Gene3D" id="3.30.1360.70">
    <property type="entry name" value="Arginyl tRNA synthetase N-terminal domain"/>
    <property type="match status" value="1"/>
</dbReference>
<dbReference type="FunFam" id="3.40.50.620:FF:000116">
    <property type="entry name" value="Arginine--tRNA ligase"/>
    <property type="match status" value="1"/>
</dbReference>
<dbReference type="GO" id="GO:0005524">
    <property type="term" value="F:ATP binding"/>
    <property type="evidence" value="ECO:0007669"/>
    <property type="project" value="UniProtKB-UniRule"/>
</dbReference>
<evidence type="ECO:0000256" key="4">
    <source>
        <dbReference type="ARBA" id="ARBA00022598"/>
    </source>
</evidence>
<dbReference type="InterPro" id="IPR009080">
    <property type="entry name" value="tRNAsynth_Ia_anticodon-bd"/>
</dbReference>
<dbReference type="InterPro" id="IPR008909">
    <property type="entry name" value="DALR_anticod-bd"/>
</dbReference>
<dbReference type="HAMAP" id="MF_00123">
    <property type="entry name" value="Arg_tRNA_synth"/>
    <property type="match status" value="1"/>
</dbReference>
<dbReference type="InterPro" id="IPR001412">
    <property type="entry name" value="aa-tRNA-synth_I_CS"/>
</dbReference>
<dbReference type="InterPro" id="IPR014729">
    <property type="entry name" value="Rossmann-like_a/b/a_fold"/>
</dbReference>
<dbReference type="SUPFAM" id="SSF52374">
    <property type="entry name" value="Nucleotidylyl transferase"/>
    <property type="match status" value="1"/>
</dbReference>
<comment type="catalytic activity">
    <reaction evidence="9 10">
        <text>tRNA(Arg) + L-arginine + ATP = L-arginyl-tRNA(Arg) + AMP + diphosphate</text>
        <dbReference type="Rhea" id="RHEA:20301"/>
        <dbReference type="Rhea" id="RHEA-COMP:9658"/>
        <dbReference type="Rhea" id="RHEA-COMP:9673"/>
        <dbReference type="ChEBI" id="CHEBI:30616"/>
        <dbReference type="ChEBI" id="CHEBI:32682"/>
        <dbReference type="ChEBI" id="CHEBI:33019"/>
        <dbReference type="ChEBI" id="CHEBI:78442"/>
        <dbReference type="ChEBI" id="CHEBI:78513"/>
        <dbReference type="ChEBI" id="CHEBI:456215"/>
        <dbReference type="EC" id="6.1.1.19"/>
    </reaction>
</comment>
<dbReference type="RefSeq" id="WP_076349713.1">
    <property type="nucleotide sequence ID" value="NZ_CP019082.1"/>
</dbReference>
<keyword evidence="3 10" id="KW-0963">Cytoplasm</keyword>
<keyword evidence="4 10" id="KW-0436">Ligase</keyword>
<sequence length="572" mass="63462">MNVLDKLRSAFGNATPEGGDRQAFMGAVRASADAKFGDYQANGCMALGKTLGKNPRELASAVREVVDLEPLAAKPEIAGPGFLNVRLHVEWLSEALAGLLGDDAHGLSAPKTQRTVVVDFSSPNVAKPMHVGHLRSTVIGDSLARIFEALGHRVVRDNHLGDWGSQFGMILWGWKNARDDAAYEADPVTELARLYRLAQDRIKAGEKGVEDAARAETAKLHAGDPENRELWQRFMPHCLKALEAIYERLGVRFDVELGESFYDPMLANVVEDLTQRGIAEESEGAVVVFVDRKKAPFIIRKSDGASNYGTTDLATIQYRVKTWNPDQILYVVDHRQGDHFKQLFAVAKTWGYDKVDLEHVAFGTILGADRRPFKTRQGDVVGLESLLEEAVAEARKVVDGNSPDLAPEERARVAEVVGLGAVKYADLSQNRISDYVFDWQKMLAMNGNTATYLQYAYARIQSIFRRGEIRPEDVRQRKPVILLSHAAERGLAVRVLRLPEILELAANELKPNIVTDYLFDLANAFSTFFEECPVLKAESAERRDSRLALCDLTAETLKFGLSLLGIDVVDRM</sequence>
<dbReference type="GO" id="GO:0005737">
    <property type="term" value="C:cytoplasm"/>
    <property type="evidence" value="ECO:0007669"/>
    <property type="project" value="UniProtKB-SubCell"/>
</dbReference>
<reference evidence="15" key="1">
    <citation type="submission" date="2016-12" db="EMBL/GenBank/DDBJ databases">
        <title>Comparative genomics of four Isosphaeraceae planctomycetes: a common pool of plasmids and glycoside hydrolase genes.</title>
        <authorList>
            <person name="Ivanova A."/>
        </authorList>
    </citation>
    <scope>NUCLEOTIDE SEQUENCE [LARGE SCALE GENOMIC DNA]</scope>
    <source>
        <strain evidence="15">PX4</strain>
    </source>
</reference>
<accession>A0A1U7CWT5</accession>
<dbReference type="PRINTS" id="PR01038">
    <property type="entry name" value="TRNASYNTHARG"/>
</dbReference>
<dbReference type="InterPro" id="IPR035684">
    <property type="entry name" value="ArgRS_core"/>
</dbReference>
<dbReference type="FunFam" id="1.10.730.10:FF:000008">
    <property type="entry name" value="Arginine--tRNA ligase"/>
    <property type="match status" value="1"/>
</dbReference>
<comment type="similarity">
    <text evidence="2 10 11">Belongs to the class-I aminoacyl-tRNA synthetase family.</text>
</comment>
<evidence type="ECO:0000256" key="8">
    <source>
        <dbReference type="ARBA" id="ARBA00023146"/>
    </source>
</evidence>
<dbReference type="OrthoDB" id="9805987at2"/>
<name>A0A1U7CWT5_9BACT</name>
<dbReference type="GO" id="GO:0004814">
    <property type="term" value="F:arginine-tRNA ligase activity"/>
    <property type="evidence" value="ECO:0007669"/>
    <property type="project" value="UniProtKB-UniRule"/>
</dbReference>
<evidence type="ECO:0000256" key="3">
    <source>
        <dbReference type="ARBA" id="ARBA00022490"/>
    </source>
</evidence>
<dbReference type="NCBIfam" id="TIGR00456">
    <property type="entry name" value="argS"/>
    <property type="match status" value="1"/>
</dbReference>
<evidence type="ECO:0000256" key="10">
    <source>
        <dbReference type="HAMAP-Rule" id="MF_00123"/>
    </source>
</evidence>
<feature type="domain" description="Arginyl tRNA synthetase N-terminal" evidence="13">
    <location>
        <begin position="1"/>
        <end position="87"/>
    </location>
</feature>
<evidence type="ECO:0000313" key="14">
    <source>
        <dbReference type="EMBL" id="APW63358.1"/>
    </source>
</evidence>
<dbReference type="STRING" id="1387353.BSF38_04922"/>
<dbReference type="SUPFAM" id="SSF47323">
    <property type="entry name" value="Anticodon-binding domain of a subclass of class I aminoacyl-tRNA synthetases"/>
    <property type="match status" value="1"/>
</dbReference>
<dbReference type="CDD" id="cd00671">
    <property type="entry name" value="ArgRS_core"/>
    <property type="match status" value="1"/>
</dbReference>
<keyword evidence="7 10" id="KW-0648">Protein biosynthesis</keyword>
<dbReference type="PANTHER" id="PTHR11956:SF5">
    <property type="entry name" value="ARGININE--TRNA LIGASE, CYTOPLASMIC"/>
    <property type="match status" value="1"/>
</dbReference>
<organism evidence="14 15">
    <name type="scientific">Paludisphaera borealis</name>
    <dbReference type="NCBI Taxonomy" id="1387353"/>
    <lineage>
        <taxon>Bacteria</taxon>
        <taxon>Pseudomonadati</taxon>
        <taxon>Planctomycetota</taxon>
        <taxon>Planctomycetia</taxon>
        <taxon>Isosphaerales</taxon>
        <taxon>Isosphaeraceae</taxon>
        <taxon>Paludisphaera</taxon>
    </lineage>
</organism>
<evidence type="ECO:0000256" key="9">
    <source>
        <dbReference type="ARBA" id="ARBA00049339"/>
    </source>
</evidence>
<evidence type="ECO:0000256" key="2">
    <source>
        <dbReference type="ARBA" id="ARBA00005594"/>
    </source>
</evidence>
<dbReference type="InterPro" id="IPR001278">
    <property type="entry name" value="Arg-tRNA-ligase"/>
</dbReference>
<feature type="domain" description="DALR anticodon binding" evidence="12">
    <location>
        <begin position="453"/>
        <end position="572"/>
    </location>
</feature>
<dbReference type="PANTHER" id="PTHR11956">
    <property type="entry name" value="ARGINYL-TRNA SYNTHETASE"/>
    <property type="match status" value="1"/>
</dbReference>
<dbReference type="SMART" id="SM01016">
    <property type="entry name" value="Arg_tRNA_synt_N"/>
    <property type="match status" value="1"/>
</dbReference>
<keyword evidence="5 10" id="KW-0547">Nucleotide-binding</keyword>
<dbReference type="Pfam" id="PF00750">
    <property type="entry name" value="tRNA-synt_1d"/>
    <property type="match status" value="1"/>
</dbReference>
<keyword evidence="8 10" id="KW-0030">Aminoacyl-tRNA synthetase</keyword>
<evidence type="ECO:0000256" key="1">
    <source>
        <dbReference type="ARBA" id="ARBA00004496"/>
    </source>
</evidence>
<evidence type="ECO:0000256" key="6">
    <source>
        <dbReference type="ARBA" id="ARBA00022840"/>
    </source>
</evidence>
<dbReference type="EMBL" id="CP019082">
    <property type="protein sequence ID" value="APW63358.1"/>
    <property type="molecule type" value="Genomic_DNA"/>
</dbReference>
<dbReference type="EC" id="6.1.1.19" evidence="10"/>
<dbReference type="Gene3D" id="3.40.50.620">
    <property type="entry name" value="HUPs"/>
    <property type="match status" value="1"/>
</dbReference>
<evidence type="ECO:0000259" key="13">
    <source>
        <dbReference type="SMART" id="SM01016"/>
    </source>
</evidence>
<evidence type="ECO:0000313" key="15">
    <source>
        <dbReference type="Proteomes" id="UP000186309"/>
    </source>
</evidence>
<evidence type="ECO:0000256" key="7">
    <source>
        <dbReference type="ARBA" id="ARBA00022917"/>
    </source>
</evidence>
<feature type="short sequence motif" description="'HIGH' region" evidence="10">
    <location>
        <begin position="123"/>
        <end position="133"/>
    </location>
</feature>
<evidence type="ECO:0000256" key="11">
    <source>
        <dbReference type="RuleBase" id="RU363038"/>
    </source>
</evidence>
<dbReference type="SMART" id="SM00836">
    <property type="entry name" value="DALR_1"/>
    <property type="match status" value="1"/>
</dbReference>
<dbReference type="AlphaFoldDB" id="A0A1U7CWT5"/>
<keyword evidence="6 10" id="KW-0067">ATP-binding</keyword>